<dbReference type="STRING" id="30419.A0A091XXY5"/>
<evidence type="ECO:0000256" key="10">
    <source>
        <dbReference type="ARBA" id="ARBA00023054"/>
    </source>
</evidence>
<keyword evidence="11" id="KW-0966">Cell projection</keyword>
<dbReference type="PANTHER" id="PTHR24166">
    <property type="entry name" value="ROLLING PEBBLES, ISOFORM B"/>
    <property type="match status" value="1"/>
</dbReference>
<feature type="repeat" description="ANK" evidence="14">
    <location>
        <begin position="737"/>
        <end position="769"/>
    </location>
</feature>
<feature type="region of interest" description="Disordered" evidence="15">
    <location>
        <begin position="237"/>
        <end position="268"/>
    </location>
</feature>
<dbReference type="Proteomes" id="UP000053605">
    <property type="component" value="Unassembled WGS sequence"/>
</dbReference>
<evidence type="ECO:0000256" key="2">
    <source>
        <dbReference type="ARBA" id="ARBA00004552"/>
    </source>
</evidence>
<gene>
    <name evidence="18" type="ORF">N306_00654</name>
</gene>
<feature type="non-terminal residue" evidence="18">
    <location>
        <position position="1628"/>
    </location>
</feature>
<reference evidence="18 19" key="1">
    <citation type="submission" date="2014-04" db="EMBL/GenBank/DDBJ databases">
        <title>Genome evolution of avian class.</title>
        <authorList>
            <person name="Zhang G."/>
            <person name="Li C."/>
        </authorList>
    </citation>
    <scope>NUCLEOTIDE SEQUENCE [LARGE SCALE GENOMIC DNA]</scope>
    <source>
        <strain evidence="18">BGI_N306</strain>
    </source>
</reference>
<feature type="compositionally biased region" description="Polar residues" evidence="15">
    <location>
        <begin position="1529"/>
        <end position="1546"/>
    </location>
</feature>
<keyword evidence="8" id="KW-0770">Synapse</keyword>
<dbReference type="GO" id="GO:0005938">
    <property type="term" value="C:cell cortex"/>
    <property type="evidence" value="ECO:0007669"/>
    <property type="project" value="UniProtKB-SubCell"/>
</dbReference>
<feature type="repeat" description="ANK" evidence="14">
    <location>
        <begin position="704"/>
        <end position="736"/>
    </location>
</feature>
<dbReference type="Gene3D" id="1.25.40.20">
    <property type="entry name" value="Ankyrin repeat-containing domain"/>
    <property type="match status" value="3"/>
</dbReference>
<dbReference type="EMBL" id="KK736150">
    <property type="protein sequence ID" value="KFR17701.1"/>
    <property type="molecule type" value="Genomic_DNA"/>
</dbReference>
<evidence type="ECO:0000256" key="15">
    <source>
        <dbReference type="SAM" id="MobiDB-lite"/>
    </source>
</evidence>
<dbReference type="PhylomeDB" id="A0A091XXY5"/>
<feature type="compositionally biased region" description="Low complexity" evidence="15">
    <location>
        <begin position="1590"/>
        <end position="1600"/>
    </location>
</feature>
<evidence type="ECO:0000256" key="13">
    <source>
        <dbReference type="ARBA" id="ARBA00044767"/>
    </source>
</evidence>
<dbReference type="Pfam" id="PF25408">
    <property type="entry name" value="AAA_lid_NAV1"/>
    <property type="match status" value="1"/>
</dbReference>
<keyword evidence="10" id="KW-0175">Coiled coil</keyword>
<dbReference type="InterPro" id="IPR002110">
    <property type="entry name" value="Ankyrin_rpt"/>
</dbReference>
<feature type="compositionally biased region" description="Low complexity" evidence="15">
    <location>
        <begin position="362"/>
        <end position="372"/>
    </location>
</feature>
<feature type="repeat" description="ANK" evidence="14">
    <location>
        <begin position="770"/>
        <end position="802"/>
    </location>
</feature>
<dbReference type="InterPro" id="IPR036770">
    <property type="entry name" value="Ankyrin_rpt-contain_sf"/>
</dbReference>
<feature type="compositionally biased region" description="Basic and acidic residues" evidence="15">
    <location>
        <begin position="245"/>
        <end position="254"/>
    </location>
</feature>
<dbReference type="Pfam" id="PF09727">
    <property type="entry name" value="CortBP2"/>
    <property type="match status" value="1"/>
</dbReference>
<evidence type="ECO:0000256" key="11">
    <source>
        <dbReference type="ARBA" id="ARBA00023273"/>
    </source>
</evidence>
<feature type="compositionally biased region" description="Polar residues" evidence="15">
    <location>
        <begin position="1553"/>
        <end position="1565"/>
    </location>
</feature>
<evidence type="ECO:0000259" key="17">
    <source>
        <dbReference type="Pfam" id="PF25408"/>
    </source>
</evidence>
<feature type="domain" description="CortBP2/NAV1-like AAA+ ATPase lid" evidence="17">
    <location>
        <begin position="1258"/>
        <end position="1327"/>
    </location>
</feature>
<feature type="compositionally biased region" description="Polar residues" evidence="15">
    <location>
        <begin position="423"/>
        <end position="441"/>
    </location>
</feature>
<evidence type="ECO:0000313" key="19">
    <source>
        <dbReference type="Proteomes" id="UP000053605"/>
    </source>
</evidence>
<feature type="repeat" description="ANK" evidence="14">
    <location>
        <begin position="803"/>
        <end position="824"/>
    </location>
</feature>
<feature type="compositionally biased region" description="Polar residues" evidence="15">
    <location>
        <begin position="339"/>
        <end position="361"/>
    </location>
</feature>
<feature type="compositionally biased region" description="Polar residues" evidence="15">
    <location>
        <begin position="531"/>
        <end position="554"/>
    </location>
</feature>
<dbReference type="SMART" id="SM00248">
    <property type="entry name" value="ANK"/>
    <property type="match status" value="6"/>
</dbReference>
<feature type="non-terminal residue" evidence="18">
    <location>
        <position position="1"/>
    </location>
</feature>
<organism evidence="18 19">
    <name type="scientific">Opisthocomus hoazin</name>
    <name type="common">Hoatzin</name>
    <name type="synonym">Phasianus hoazin</name>
    <dbReference type="NCBI Taxonomy" id="30419"/>
    <lineage>
        <taxon>Eukaryota</taxon>
        <taxon>Metazoa</taxon>
        <taxon>Chordata</taxon>
        <taxon>Craniata</taxon>
        <taxon>Vertebrata</taxon>
        <taxon>Euteleostomi</taxon>
        <taxon>Archelosauria</taxon>
        <taxon>Archosauria</taxon>
        <taxon>Dinosauria</taxon>
        <taxon>Saurischia</taxon>
        <taxon>Theropoda</taxon>
        <taxon>Coelurosauria</taxon>
        <taxon>Aves</taxon>
        <taxon>Neognathae</taxon>
        <taxon>Neoaves</taxon>
        <taxon>Opisthocomiformes</taxon>
        <taxon>Opisthocomidae</taxon>
        <taxon>Opisthocomus</taxon>
    </lineage>
</organism>
<proteinExistence type="predicted"/>
<dbReference type="SUPFAM" id="SSF48403">
    <property type="entry name" value="Ankyrin repeat"/>
    <property type="match status" value="1"/>
</dbReference>
<dbReference type="GO" id="GO:0043197">
    <property type="term" value="C:dendritic spine"/>
    <property type="evidence" value="ECO:0007669"/>
    <property type="project" value="UniProtKB-SubCell"/>
</dbReference>
<feature type="compositionally biased region" description="Low complexity" evidence="15">
    <location>
        <begin position="381"/>
        <end position="394"/>
    </location>
</feature>
<keyword evidence="7" id="KW-0677">Repeat</keyword>
<dbReference type="GO" id="GO:0098978">
    <property type="term" value="C:glutamatergic synapse"/>
    <property type="evidence" value="ECO:0007669"/>
    <property type="project" value="TreeGrafter"/>
</dbReference>
<feature type="compositionally biased region" description="Polar residues" evidence="15">
    <location>
        <begin position="456"/>
        <end position="466"/>
    </location>
</feature>
<evidence type="ECO:0000256" key="14">
    <source>
        <dbReference type="PROSITE-ProRule" id="PRU00023"/>
    </source>
</evidence>
<evidence type="ECO:0000256" key="5">
    <source>
        <dbReference type="ARBA" id="ARBA00022490"/>
    </source>
</evidence>
<dbReference type="InterPro" id="IPR019131">
    <property type="entry name" value="Cortactin-binding_p2_N"/>
</dbReference>
<dbReference type="InterPro" id="IPR050889">
    <property type="entry name" value="Dendritic_Spine_Reg/Scaffold"/>
</dbReference>
<sequence length="1628" mass="178225">REFDVDNLSKPELRMLLSIMEGELEARDLVIEALRARRKEVFIQERYGRFNLSDPFLALQRDFEAGAGDKEKKPICMNPLSILEAVMAHCRKMQERMSAQLAAAENRQKKLEMEKSDLQNLELEHKKLSARLEEERGKNKHVVLMLGIVEEAQKLEEVMSKFEEEKKKATELEASLAAEKQRNTQMEAQMEKQLSEFDTEREQLRAKLHREEAHTSDLREERDKMIKMIEQLKKENESKANLSLKNKDKNKDRSLVSVSVETEEPSSRTVACQTDTVVMDSSAENVKKLPLTVSVKPSTVNPLVSGNTKMNVCADAAFAKPVIDRQSSSSELVPPATPILTQNQNRIEENGPSTGSSPDLPSSTSPFSNSASLCTPAAQNSLLPSSMHSLHSPSANSAGHPGLNPRIQAARFRFQANADDQDQNGNTTQSPPSRDVSPTSRDNLVAKQVARNTVTQVLSRFTSPQSGAPPRPGTSQSMDAGTYPPVGRTSLKTPNVSRIDRGNPPPIPPKKPGLSQTPSAPHPQLKVLMDSSRSPNTSAKTDSKTVTSPLSGSPQGIRVINEEIISKSSPQLPPKPAIDLSVAPAGCAIPAIASPQVGAWPSHFPGLNQPACSENSFVIPTTIACSSSINPVSASSCRPCDSDSLLVTASGWSSSLTPLLTSGGPVPLGGRPTLLHQAAAQGNVTLLSMLLNEEGLDINYSCEDGYSALYSAATNGHTDCVRLLLTAKAQVDAADKNGFTPLCSAVAQGHVKCAELLIMYQADINHAAERGQTPLYLACKNGNNDCIKLLLESGADRTLKTSDGWSPIHAAVDSGNVDSLKLLMYYREPNNGNSLTDPEPNLDYFDLEKREDNCSSRVKPVISADLINQADKEGWTAAHIAASKGLKNCLEILCSHGGLEAERKDKCNRTLHDVATDDCKHLLENLNALNVPVRISVSGIEPAHCGAEEFDTENTICALNIRKQTSWDDFSKAVSQAVTNHFQAIASDGWRSLEDLSFNSAAESNIGLSASSILSVKLGNISWSTGQIFSQPPWDFLKKNRAEHITVFLFGPQEGCLNSVTYASMIHLQTLQNYLRLVEQYRNVIFHGPEGSLQDYIAYQIAACMKQKQVAAGSTCEIIKVKVDAGFSKEQLAELFISSACLVPVKEPPVRKTTIVILENLERASLSELLGDFLAPLENRSAENPCTIQRANGVSGAFYFHENCFLLGTIAKCHLHGSDLLVLRWDGEPMRGLLQRFLRRKVINKFRGKVPPPCDPVCKIIDWILAVWHQLNSCLSRLGAPEALMGPKHFFSCPVVPGHGQATVKWMSKLWNAVIAPRVQEAILSRASVKRPSVPGQAIAKKTPSQGQQAVVKAALSILLNKAVLHGCPLPRTGNCEQSERQVVVRCQSGVFNSLIPFLKLPQNITKVMMERVWLVGFIVTKQSSSKRFQNEEINTHDNTLSQSLFCAGIKSKTMLQPNCKKRASLATKSSEKDQLRTLNLEQRLSLGSDDEVDLVQELQSMCSSKSEPDISKIADAKNELLMFNNSQNNPVFSATGTNPSKTTAQKDGMCPLSSNQTVESTNSKSKTELGVSRVKSFLPVPRSKVMQPSQNSKKSSSSNTRQIEADNNTKREIWNLHKKEQIEKSNK</sequence>
<evidence type="ECO:0000256" key="6">
    <source>
        <dbReference type="ARBA" id="ARBA00022553"/>
    </source>
</evidence>
<evidence type="ECO:0000259" key="16">
    <source>
        <dbReference type="Pfam" id="PF09727"/>
    </source>
</evidence>
<evidence type="ECO:0000256" key="7">
    <source>
        <dbReference type="ARBA" id="ARBA00022737"/>
    </source>
</evidence>
<comment type="subcellular location">
    <subcellularLocation>
        <location evidence="2">Cell projection</location>
        <location evidence="2">Dendritic spine</location>
    </subcellularLocation>
    <subcellularLocation>
        <location evidence="1">Cytoplasm</location>
        <location evidence="1">Cell cortex</location>
    </subcellularLocation>
</comment>
<evidence type="ECO:0000313" key="18">
    <source>
        <dbReference type="EMBL" id="KFR17701.1"/>
    </source>
</evidence>
<feature type="region of interest" description="Disordered" evidence="15">
    <location>
        <begin position="418"/>
        <end position="441"/>
    </location>
</feature>
<keyword evidence="9 14" id="KW-0040">ANK repeat</keyword>
<feature type="domain" description="Cortactin-binding protein-2 N-terminal" evidence="16">
    <location>
        <begin position="7"/>
        <end position="110"/>
    </location>
</feature>
<evidence type="ECO:0000256" key="9">
    <source>
        <dbReference type="ARBA" id="ARBA00023043"/>
    </source>
</evidence>
<dbReference type="PROSITE" id="PS50088">
    <property type="entry name" value="ANK_REPEAT"/>
    <property type="match status" value="4"/>
</dbReference>
<keyword evidence="6" id="KW-0597">Phosphoprotein</keyword>
<keyword evidence="19" id="KW-1185">Reference proteome</keyword>
<accession>A0A091XXY5</accession>
<dbReference type="Pfam" id="PF12796">
    <property type="entry name" value="Ank_2"/>
    <property type="match status" value="1"/>
</dbReference>
<evidence type="ECO:0000256" key="12">
    <source>
        <dbReference type="ARBA" id="ARBA00044742"/>
    </source>
</evidence>
<name>A0A091XXY5_OPIHO</name>
<evidence type="ECO:0000256" key="8">
    <source>
        <dbReference type="ARBA" id="ARBA00023018"/>
    </source>
</evidence>
<protein>
    <recommendedName>
        <fullName evidence="3">Cortactin-binding protein 2</fullName>
    </recommendedName>
</protein>
<dbReference type="InterPro" id="IPR057568">
    <property type="entry name" value="CortBP2_NAV1-like_AAA_lid"/>
</dbReference>
<feature type="compositionally biased region" description="Basic and acidic residues" evidence="15">
    <location>
        <begin position="1604"/>
        <end position="1628"/>
    </location>
</feature>
<feature type="region of interest" description="Disordered" evidence="15">
    <location>
        <begin position="1529"/>
        <end position="1628"/>
    </location>
</feature>
<dbReference type="GO" id="GO:0050807">
    <property type="term" value="P:regulation of synapse organization"/>
    <property type="evidence" value="ECO:0007669"/>
    <property type="project" value="TreeGrafter"/>
</dbReference>
<comment type="function">
    <text evidence="12">Regulates the dendritic spine distribution of CTTN/cortactin in hippocampal neurons, and thus controls dendritic spinogenesis and dendritic spine maintenance. Associates with the striatin-interacting phosphatase and kinase (STRIPAK) core complex to regulate dendritic spine distribution of the STRIPAK complex in hippocampal neurons.</text>
</comment>
<keyword evidence="4" id="KW-0488">Methylation</keyword>
<dbReference type="Pfam" id="PF00023">
    <property type="entry name" value="Ank"/>
    <property type="match status" value="2"/>
</dbReference>
<keyword evidence="5" id="KW-0963">Cytoplasm</keyword>
<dbReference type="PROSITE" id="PS50297">
    <property type="entry name" value="ANK_REP_REGION"/>
    <property type="match status" value="4"/>
</dbReference>
<evidence type="ECO:0000256" key="4">
    <source>
        <dbReference type="ARBA" id="ARBA00022481"/>
    </source>
</evidence>
<dbReference type="PANTHER" id="PTHR24166:SF27">
    <property type="entry name" value="CORTACTIN-BINDING PROTEIN 2"/>
    <property type="match status" value="1"/>
</dbReference>
<comment type="subunit">
    <text evidence="13">Interacts with CTTN/cortactin SH3 domain. Interacts with STRN, STRN4/zinedin and MOB4/phocein; this interactions mediate the association with the STRIPAK core complex and may regulate dendritic spine distribution of the STRIPAK complex in hippocampal neurons. Activation of glutamate receptors weakens the interaction with STRN and STRN4.</text>
</comment>
<evidence type="ECO:0000256" key="3">
    <source>
        <dbReference type="ARBA" id="ARBA00017042"/>
    </source>
</evidence>
<feature type="region of interest" description="Disordered" evidence="15">
    <location>
        <begin position="324"/>
        <end position="404"/>
    </location>
</feature>
<feature type="region of interest" description="Disordered" evidence="15">
    <location>
        <begin position="456"/>
        <end position="555"/>
    </location>
</feature>
<evidence type="ECO:0000256" key="1">
    <source>
        <dbReference type="ARBA" id="ARBA00004544"/>
    </source>
</evidence>